<reference evidence="3 4" key="1">
    <citation type="submission" date="2022-09" db="EMBL/GenBank/DDBJ databases">
        <authorList>
            <person name="Han X.L."/>
            <person name="Wang Q."/>
            <person name="Lu T."/>
        </authorList>
    </citation>
    <scope>NUCLEOTIDE SEQUENCE [LARGE SCALE GENOMIC DNA]</scope>
    <source>
        <strain evidence="3 4">WQ 127069</strain>
    </source>
</reference>
<accession>A0ABT2UH08</accession>
<dbReference type="RefSeq" id="WP_262685155.1">
    <property type="nucleotide sequence ID" value="NZ_JAOQIO010000069.1"/>
</dbReference>
<evidence type="ECO:0008006" key="5">
    <source>
        <dbReference type="Google" id="ProtNLM"/>
    </source>
</evidence>
<feature type="signal peptide" evidence="2">
    <location>
        <begin position="1"/>
        <end position="27"/>
    </location>
</feature>
<keyword evidence="1" id="KW-0812">Transmembrane</keyword>
<organism evidence="3 4">
    <name type="scientific">Paenibacillus baimaensis</name>
    <dbReference type="NCBI Taxonomy" id="2982185"/>
    <lineage>
        <taxon>Bacteria</taxon>
        <taxon>Bacillati</taxon>
        <taxon>Bacillota</taxon>
        <taxon>Bacilli</taxon>
        <taxon>Bacillales</taxon>
        <taxon>Paenibacillaceae</taxon>
        <taxon>Paenibacillus</taxon>
    </lineage>
</organism>
<proteinExistence type="predicted"/>
<feature type="transmembrane region" description="Helical" evidence="1">
    <location>
        <begin position="162"/>
        <end position="190"/>
    </location>
</feature>
<dbReference type="Proteomes" id="UP001652445">
    <property type="component" value="Unassembled WGS sequence"/>
</dbReference>
<keyword evidence="1" id="KW-0472">Membrane</keyword>
<evidence type="ECO:0000313" key="3">
    <source>
        <dbReference type="EMBL" id="MCU6793924.1"/>
    </source>
</evidence>
<keyword evidence="4" id="KW-1185">Reference proteome</keyword>
<sequence length="257" mass="27644">MKRGLVGLYTLLFVFATFIAVPQPSQACSCAKKPSVQEELQRKTAIFAGKVVKLSEPHTGFFSSSADPVTVTFAVSNVWKGEVRAELNVNTPISGSSCGYSFEMNREYLVYASSDGTGKQTTMLCDGTKPLSGSADDLAVLGAGEKPPALTHSFAPVGGIPLFIYVSVVVSFVVALLLCFWGIQIGYGIYLSRKYIRELPDIRKSMDQGELPSEVEFVVKLSREKMGKRIGVGLISIAAAAIIAAIVYALLMSMYTS</sequence>
<dbReference type="EMBL" id="JAOQIO010000069">
    <property type="protein sequence ID" value="MCU6793924.1"/>
    <property type="molecule type" value="Genomic_DNA"/>
</dbReference>
<gene>
    <name evidence="3" type="ORF">OB236_17615</name>
</gene>
<feature type="transmembrane region" description="Helical" evidence="1">
    <location>
        <begin position="230"/>
        <end position="251"/>
    </location>
</feature>
<dbReference type="SUPFAM" id="SSF50242">
    <property type="entry name" value="TIMP-like"/>
    <property type="match status" value="1"/>
</dbReference>
<comment type="caution">
    <text evidence="3">The sequence shown here is derived from an EMBL/GenBank/DDBJ whole genome shotgun (WGS) entry which is preliminary data.</text>
</comment>
<keyword evidence="1" id="KW-1133">Transmembrane helix</keyword>
<dbReference type="InterPro" id="IPR008993">
    <property type="entry name" value="TIMP-like_OB-fold"/>
</dbReference>
<evidence type="ECO:0000313" key="4">
    <source>
        <dbReference type="Proteomes" id="UP001652445"/>
    </source>
</evidence>
<evidence type="ECO:0000256" key="1">
    <source>
        <dbReference type="SAM" id="Phobius"/>
    </source>
</evidence>
<protein>
    <recommendedName>
        <fullName evidence="5">Tissue inhibitor of metalloproteinase</fullName>
    </recommendedName>
</protein>
<dbReference type="Gene3D" id="2.40.50.120">
    <property type="match status" value="1"/>
</dbReference>
<keyword evidence="2" id="KW-0732">Signal</keyword>
<evidence type="ECO:0000256" key="2">
    <source>
        <dbReference type="SAM" id="SignalP"/>
    </source>
</evidence>
<name>A0ABT2UH08_9BACL</name>
<feature type="chain" id="PRO_5045916829" description="Tissue inhibitor of metalloproteinase" evidence="2">
    <location>
        <begin position="28"/>
        <end position="257"/>
    </location>
</feature>